<dbReference type="EMBL" id="GG738846">
    <property type="protein sequence ID" value="EFC50207.1"/>
    <property type="molecule type" value="Genomic_DNA"/>
</dbReference>
<evidence type="ECO:0000313" key="3">
    <source>
        <dbReference type="Proteomes" id="UP000006671"/>
    </source>
</evidence>
<feature type="transmembrane region" description="Helical" evidence="1">
    <location>
        <begin position="6"/>
        <end position="26"/>
    </location>
</feature>
<evidence type="ECO:0000313" key="2">
    <source>
        <dbReference type="EMBL" id="EFC50207.1"/>
    </source>
</evidence>
<protein>
    <submittedName>
        <fullName evidence="2">Predicted protein</fullName>
    </submittedName>
</protein>
<name>D2UZR5_NAEGR</name>
<accession>D2UZR5</accession>
<dbReference type="KEGG" id="ngr:NAEGRDRAFT_62034"/>
<evidence type="ECO:0000256" key="1">
    <source>
        <dbReference type="SAM" id="Phobius"/>
    </source>
</evidence>
<dbReference type="InParanoid" id="D2UZR5"/>
<feature type="transmembrane region" description="Helical" evidence="1">
    <location>
        <begin position="255"/>
        <end position="273"/>
    </location>
</feature>
<keyword evidence="1" id="KW-1133">Transmembrane helix</keyword>
<reference evidence="2 3" key="1">
    <citation type="journal article" date="2010" name="Cell">
        <title>The genome of Naegleria gruberi illuminates early eukaryotic versatility.</title>
        <authorList>
            <person name="Fritz-Laylin L.K."/>
            <person name="Prochnik S.E."/>
            <person name="Ginger M.L."/>
            <person name="Dacks J.B."/>
            <person name="Carpenter M.L."/>
            <person name="Field M.C."/>
            <person name="Kuo A."/>
            <person name="Paredez A."/>
            <person name="Chapman J."/>
            <person name="Pham J."/>
            <person name="Shu S."/>
            <person name="Neupane R."/>
            <person name="Cipriano M."/>
            <person name="Mancuso J."/>
            <person name="Tu H."/>
            <person name="Salamov A."/>
            <person name="Lindquist E."/>
            <person name="Shapiro H."/>
            <person name="Lucas S."/>
            <person name="Grigoriev I.V."/>
            <person name="Cande W.Z."/>
            <person name="Fulton C."/>
            <person name="Rokhsar D.S."/>
            <person name="Dawson S.C."/>
        </authorList>
    </citation>
    <scope>NUCLEOTIDE SEQUENCE [LARGE SCALE GENOMIC DNA]</scope>
    <source>
        <strain evidence="2 3">NEG-M</strain>
    </source>
</reference>
<dbReference type="Proteomes" id="UP000006671">
    <property type="component" value="Unassembled WGS sequence"/>
</dbReference>
<keyword evidence="1" id="KW-0812">Transmembrane</keyword>
<keyword evidence="3" id="KW-1185">Reference proteome</keyword>
<dbReference type="AlphaFoldDB" id="D2UZR5"/>
<dbReference type="GeneID" id="8859559"/>
<dbReference type="VEuPathDB" id="AmoebaDB:NAEGRDRAFT_62034"/>
<proteinExistence type="predicted"/>
<gene>
    <name evidence="2" type="ORF">NAEGRDRAFT_62034</name>
</gene>
<keyword evidence="1" id="KW-0472">Membrane</keyword>
<organism evidence="3">
    <name type="scientific">Naegleria gruberi</name>
    <name type="common">Amoeba</name>
    <dbReference type="NCBI Taxonomy" id="5762"/>
    <lineage>
        <taxon>Eukaryota</taxon>
        <taxon>Discoba</taxon>
        <taxon>Heterolobosea</taxon>
        <taxon>Tetramitia</taxon>
        <taxon>Eutetramitia</taxon>
        <taxon>Vahlkampfiidae</taxon>
        <taxon>Naegleria</taxon>
    </lineage>
</organism>
<dbReference type="RefSeq" id="XP_002682951.1">
    <property type="nucleotide sequence ID" value="XM_002682905.1"/>
</dbReference>
<sequence length="284" mass="33668">MPNIVIQVLTCLLFSVMICVSHWSVWSVEMKFNSRFNIVQSDHHLHITIALLSAPRYESRGEKELTRTILSIANEFENFTKGKDSNVSVDMFLLNHFGESHVNLYETFDDLRQIKQYSFFKFMKQNGMILNDTDQIEEVFEYRGSETYYDQFKTRVTLPKSEIEHVPFISPEIPLYFSYKEHYFPLKNAPIIFKQLQHVSSLFRETYYHMRTTFSEEELNDHYVLLLEDDFPFCDGHFKKMINALRISKSFSSDFCGLFMATGMFCVVFNNVVDHNNRWEFNTC</sequence>